<dbReference type="AlphaFoldDB" id="A0A0M6YB91"/>
<name>A0A0M6YB91_9HYPH</name>
<accession>A0A0M6YB91</accession>
<gene>
    <name evidence="1" type="ORF">LAL4801_04729</name>
</gene>
<dbReference type="OrthoDB" id="7678725at2"/>
<proteinExistence type="predicted"/>
<reference evidence="2" key="1">
    <citation type="submission" date="2015-07" db="EMBL/GenBank/DDBJ databases">
        <authorList>
            <person name="Rodrigo-Torres Lidia"/>
            <person name="Arahal R.David."/>
        </authorList>
    </citation>
    <scope>NUCLEOTIDE SEQUENCE [LARGE SCALE GENOMIC DNA]</scope>
    <source>
        <strain evidence="2">CECT 4801</strain>
    </source>
</reference>
<evidence type="ECO:0000313" key="1">
    <source>
        <dbReference type="EMBL" id="CTQ46271.1"/>
    </source>
</evidence>
<dbReference type="RefSeq" id="WP_023002643.1">
    <property type="nucleotide sequence ID" value="NZ_CP045617.1"/>
</dbReference>
<organism evidence="1 2">
    <name type="scientific">Roseibium aggregatum</name>
    <dbReference type="NCBI Taxonomy" id="187304"/>
    <lineage>
        <taxon>Bacteria</taxon>
        <taxon>Pseudomonadati</taxon>
        <taxon>Pseudomonadota</taxon>
        <taxon>Alphaproteobacteria</taxon>
        <taxon>Hyphomicrobiales</taxon>
        <taxon>Stappiaceae</taxon>
        <taxon>Roseibium</taxon>
    </lineage>
</organism>
<sequence length="116" mass="13319">MSRSDEEKCGRLMRTACRNVIGFWQLLQEPDVHRLDHVKRLQYRAYMIGSALHLADLVVRHEHALIHLRRAVGEPELGEEAKQFRTMVHAFDGDHQDALDARALIFSQAVQSAFAD</sequence>
<evidence type="ECO:0000313" key="2">
    <source>
        <dbReference type="Proteomes" id="UP000048926"/>
    </source>
</evidence>
<dbReference type="EMBL" id="CXST01000003">
    <property type="protein sequence ID" value="CTQ46271.1"/>
    <property type="molecule type" value="Genomic_DNA"/>
</dbReference>
<protein>
    <submittedName>
        <fullName evidence="1">Uncharacterized protein</fullName>
    </submittedName>
</protein>
<dbReference type="KEGG" id="lagg:B0E33_13230"/>
<dbReference type="Proteomes" id="UP000048926">
    <property type="component" value="Unassembled WGS sequence"/>
</dbReference>
<keyword evidence="2" id="KW-1185">Reference proteome</keyword>